<keyword evidence="10" id="KW-1185">Reference proteome</keyword>
<feature type="binding site" evidence="8">
    <location>
        <position position="242"/>
    </location>
    <ligand>
        <name>Zn(2+)</name>
        <dbReference type="ChEBI" id="CHEBI:29105"/>
        <label>2</label>
        <note>catalytic</note>
    </ligand>
</feature>
<name>A0A1W6ZLY4_9HYPH</name>
<dbReference type="EC" id="3.1.26.11" evidence="8"/>
<dbReference type="OrthoDB" id="9803916at2"/>
<dbReference type="KEGG" id="psin:CAK95_04290"/>
<feature type="binding site" evidence="8">
    <location>
        <position position="179"/>
    </location>
    <ligand>
        <name>Zn(2+)</name>
        <dbReference type="ChEBI" id="CHEBI:29105"/>
        <label>1</label>
        <note>catalytic</note>
    </ligand>
</feature>
<comment type="subunit">
    <text evidence="1 8">Homodimer.</text>
</comment>
<dbReference type="HAMAP" id="MF_01818">
    <property type="entry name" value="RNase_Z_BN"/>
    <property type="match status" value="1"/>
</dbReference>
<evidence type="ECO:0000256" key="5">
    <source>
        <dbReference type="ARBA" id="ARBA00022759"/>
    </source>
</evidence>
<feature type="binding site" evidence="8">
    <location>
        <position position="61"/>
    </location>
    <ligand>
        <name>Zn(2+)</name>
        <dbReference type="ChEBI" id="CHEBI:29105"/>
        <label>1</label>
        <note>catalytic</note>
    </ligand>
</feature>
<keyword evidence="4 8" id="KW-0479">Metal-binding</keyword>
<dbReference type="EMBL" id="CP021112">
    <property type="protein sequence ID" value="ARP98396.1"/>
    <property type="molecule type" value="Genomic_DNA"/>
</dbReference>
<comment type="function">
    <text evidence="8">Zinc phosphodiesterase, which displays some tRNA 3'-processing endonuclease activity. Probably involved in tRNA maturation, by removing a 3'-trailer from precursor tRNA.</text>
</comment>
<evidence type="ECO:0000313" key="10">
    <source>
        <dbReference type="Proteomes" id="UP000194137"/>
    </source>
</evidence>
<keyword evidence="3 8" id="KW-0540">Nuclease</keyword>
<proteinExistence type="inferred from homology"/>
<evidence type="ECO:0000256" key="1">
    <source>
        <dbReference type="ARBA" id="ARBA00011738"/>
    </source>
</evidence>
<dbReference type="SUPFAM" id="SSF56281">
    <property type="entry name" value="Metallo-hydrolase/oxidoreductase"/>
    <property type="match status" value="1"/>
</dbReference>
<dbReference type="AlphaFoldDB" id="A0A1W6ZLY4"/>
<comment type="cofactor">
    <cofactor evidence="8">
        <name>Zn(2+)</name>
        <dbReference type="ChEBI" id="CHEBI:29105"/>
    </cofactor>
    <text evidence="8">Binds 2 Zn(2+) ions.</text>
</comment>
<dbReference type="PANTHER" id="PTHR46018">
    <property type="entry name" value="ZINC PHOSPHODIESTERASE ELAC PROTEIN 1"/>
    <property type="match status" value="1"/>
</dbReference>
<dbReference type="InterPro" id="IPR036866">
    <property type="entry name" value="RibonucZ/Hydroxyglut_hydro"/>
</dbReference>
<evidence type="ECO:0000313" key="9">
    <source>
        <dbReference type="EMBL" id="ARP98396.1"/>
    </source>
</evidence>
<feature type="binding site" evidence="8">
    <location>
        <position position="179"/>
    </location>
    <ligand>
        <name>Zn(2+)</name>
        <dbReference type="ChEBI" id="CHEBI:29105"/>
        <label>2</label>
        <note>catalytic</note>
    </ligand>
</feature>
<dbReference type="CDD" id="cd07719">
    <property type="entry name" value="arylsulfatase_AtsA-like_MBL-fold"/>
    <property type="match status" value="1"/>
</dbReference>
<feature type="binding site" evidence="8">
    <location>
        <position position="130"/>
    </location>
    <ligand>
        <name>Zn(2+)</name>
        <dbReference type="ChEBI" id="CHEBI:29105"/>
        <label>1</label>
        <note>catalytic</note>
    </ligand>
</feature>
<sequence>MRIVLLGTGAALPDPDRCHTAILITLDNGRHVMLDCGHGATRQLMRIDVNPADVGDLFLTHLHHDHVCELPFFVISGWILNRIGALNVFGPEGTKNLVSHLFEGGAFDADIRARGAYPARQANMEAIRPHVREYAPGVIFEDKDLRVTAAYMDHIPQEVSPCFGFRIEAEGKVVTFSGDTAPCKNILALSRDADLLIHECTFTEAFIEHRRHSKVGTFSHTSPADLGKLAVEAGVKQLVATHIGHVDSLSTVLKRAAKKHMPVELMGPHQIDAFVQEIRSVYRGPLQIAHDLMRIDL</sequence>
<protein>
    <recommendedName>
        <fullName evidence="8">Ribonuclease Z</fullName>
        <shortName evidence="8">RNase Z</shortName>
        <ecNumber evidence="8">3.1.26.11</ecNumber>
    </recommendedName>
    <alternativeName>
        <fullName evidence="8">tRNA 3 endonuclease</fullName>
    </alternativeName>
    <alternativeName>
        <fullName evidence="8">tRNase Z</fullName>
    </alternativeName>
</protein>
<organism evidence="9 10">
    <name type="scientific">Pseudorhodoplanes sinuspersici</name>
    <dbReference type="NCBI Taxonomy" id="1235591"/>
    <lineage>
        <taxon>Bacteria</taxon>
        <taxon>Pseudomonadati</taxon>
        <taxon>Pseudomonadota</taxon>
        <taxon>Alphaproteobacteria</taxon>
        <taxon>Hyphomicrobiales</taxon>
        <taxon>Pseudorhodoplanes</taxon>
    </lineage>
</organism>
<gene>
    <name evidence="8" type="primary">rnz</name>
    <name evidence="9" type="ORF">CAK95_04290</name>
</gene>
<comment type="similarity">
    <text evidence="8">Belongs to the RNase Z family.</text>
</comment>
<keyword evidence="5 8" id="KW-0255">Endonuclease</keyword>
<evidence type="ECO:0000256" key="6">
    <source>
        <dbReference type="ARBA" id="ARBA00022801"/>
    </source>
</evidence>
<dbReference type="InterPro" id="IPR013471">
    <property type="entry name" value="RNase_Z/BN"/>
</dbReference>
<reference evidence="9 10" key="1">
    <citation type="submission" date="2017-05" db="EMBL/GenBank/DDBJ databases">
        <title>Full genome sequence of Pseudorhodoplanes sinuspersici.</title>
        <authorList>
            <person name="Dastgheib S.M.M."/>
            <person name="Shavandi M."/>
            <person name="Tirandaz H."/>
        </authorList>
    </citation>
    <scope>NUCLEOTIDE SEQUENCE [LARGE SCALE GENOMIC DNA]</scope>
    <source>
        <strain evidence="9 10">RIPI110</strain>
    </source>
</reference>
<dbReference type="PANTHER" id="PTHR46018:SF2">
    <property type="entry name" value="ZINC PHOSPHODIESTERASE ELAC PROTEIN 1"/>
    <property type="match status" value="1"/>
</dbReference>
<evidence type="ECO:0000256" key="8">
    <source>
        <dbReference type="HAMAP-Rule" id="MF_01818"/>
    </source>
</evidence>
<keyword evidence="6 8" id="KW-0378">Hydrolase</keyword>
<dbReference type="GO" id="GO:0042781">
    <property type="term" value="F:3'-tRNA processing endoribonuclease activity"/>
    <property type="evidence" value="ECO:0007669"/>
    <property type="project" value="UniProtKB-UniRule"/>
</dbReference>
<dbReference type="Gene3D" id="3.60.15.10">
    <property type="entry name" value="Ribonuclease Z/Hydroxyacylglutathione hydrolase-like"/>
    <property type="match status" value="1"/>
</dbReference>
<dbReference type="STRING" id="1235591.CAK95_04290"/>
<feature type="binding site" evidence="8">
    <location>
        <position position="63"/>
    </location>
    <ligand>
        <name>Zn(2+)</name>
        <dbReference type="ChEBI" id="CHEBI:29105"/>
        <label>1</label>
        <note>catalytic</note>
    </ligand>
</feature>
<feature type="binding site" evidence="8">
    <location>
        <position position="66"/>
    </location>
    <ligand>
        <name>Zn(2+)</name>
        <dbReference type="ChEBI" id="CHEBI:29105"/>
        <label>2</label>
        <note>catalytic</note>
    </ligand>
</feature>
<evidence type="ECO:0000256" key="7">
    <source>
        <dbReference type="ARBA" id="ARBA00022833"/>
    </source>
</evidence>
<evidence type="ECO:0000256" key="3">
    <source>
        <dbReference type="ARBA" id="ARBA00022722"/>
    </source>
</evidence>
<keyword evidence="2 8" id="KW-0819">tRNA processing</keyword>
<dbReference type="SMART" id="SM00849">
    <property type="entry name" value="Lactamase_B"/>
    <property type="match status" value="1"/>
</dbReference>
<evidence type="ECO:0000256" key="2">
    <source>
        <dbReference type="ARBA" id="ARBA00022694"/>
    </source>
</evidence>
<feature type="active site" description="Proton acceptor" evidence="8">
    <location>
        <position position="65"/>
    </location>
</feature>
<dbReference type="Proteomes" id="UP000194137">
    <property type="component" value="Chromosome"/>
</dbReference>
<comment type="catalytic activity">
    <reaction evidence="8">
        <text>Endonucleolytic cleavage of RNA, removing extra 3' nucleotides from tRNA precursor, generating 3' termini of tRNAs. A 3'-hydroxy group is left at the tRNA terminus and a 5'-phosphoryl group is left at the trailer molecule.</text>
        <dbReference type="EC" id="3.1.26.11"/>
    </reaction>
</comment>
<dbReference type="GO" id="GO:0008270">
    <property type="term" value="F:zinc ion binding"/>
    <property type="evidence" value="ECO:0007669"/>
    <property type="project" value="UniProtKB-UniRule"/>
</dbReference>
<keyword evidence="7 8" id="KW-0862">Zinc</keyword>
<dbReference type="InterPro" id="IPR044094">
    <property type="entry name" value="AtsA-like_MBL-fold"/>
</dbReference>
<dbReference type="Pfam" id="PF23023">
    <property type="entry name" value="Anti-Pycsar_Apyc1"/>
    <property type="match status" value="1"/>
</dbReference>
<dbReference type="RefSeq" id="WP_086086814.1">
    <property type="nucleotide sequence ID" value="NZ_CP021112.1"/>
</dbReference>
<feature type="binding site" evidence="8">
    <location>
        <position position="65"/>
    </location>
    <ligand>
        <name>Zn(2+)</name>
        <dbReference type="ChEBI" id="CHEBI:29105"/>
        <label>2</label>
        <note>catalytic</note>
    </ligand>
</feature>
<evidence type="ECO:0000256" key="4">
    <source>
        <dbReference type="ARBA" id="ARBA00022723"/>
    </source>
</evidence>
<dbReference type="InterPro" id="IPR001279">
    <property type="entry name" value="Metallo-B-lactamas"/>
</dbReference>
<accession>A0A1W6ZLY4</accession>